<dbReference type="Gene3D" id="3.40.50.1000">
    <property type="entry name" value="HAD superfamily/HAD-like"/>
    <property type="match status" value="1"/>
</dbReference>
<evidence type="ECO:0000256" key="3">
    <source>
        <dbReference type="ARBA" id="ARBA00022967"/>
    </source>
</evidence>
<evidence type="ECO:0000256" key="6">
    <source>
        <dbReference type="SAM" id="Phobius"/>
    </source>
</evidence>
<dbReference type="SFLD" id="SFLDS00003">
    <property type="entry name" value="Haloacid_Dehalogenase"/>
    <property type="match status" value="1"/>
</dbReference>
<keyword evidence="5 6" id="KW-0472">Membrane</keyword>
<feature type="transmembrane region" description="Helical" evidence="6">
    <location>
        <begin position="717"/>
        <end position="738"/>
    </location>
</feature>
<dbReference type="NCBIfam" id="TIGR01494">
    <property type="entry name" value="ATPase_P-type"/>
    <property type="match status" value="2"/>
</dbReference>
<dbReference type="Gene3D" id="3.40.1110.10">
    <property type="entry name" value="Calcium-transporting ATPase, cytoplasmic domain N"/>
    <property type="match status" value="1"/>
</dbReference>
<dbReference type="InterPro" id="IPR023299">
    <property type="entry name" value="ATPase_P-typ_cyto_dom_N"/>
</dbReference>
<dbReference type="Gene3D" id="1.20.1110.10">
    <property type="entry name" value="Calcium-transporting ATPase, transmembrane domain"/>
    <property type="match status" value="1"/>
</dbReference>
<dbReference type="SUPFAM" id="SSF81653">
    <property type="entry name" value="Calcium ATPase, transduction domain A"/>
    <property type="match status" value="1"/>
</dbReference>
<protein>
    <submittedName>
        <fullName evidence="8">Cation-translocating P-type ATPase</fullName>
    </submittedName>
</protein>
<accession>A0ABT4BT52</accession>
<feature type="domain" description="P-type ATPase A" evidence="7">
    <location>
        <begin position="99"/>
        <end position="197"/>
    </location>
</feature>
<dbReference type="SUPFAM" id="SSF56784">
    <property type="entry name" value="HAD-like"/>
    <property type="match status" value="1"/>
</dbReference>
<dbReference type="SFLD" id="SFLDF00027">
    <property type="entry name" value="p-type_atpase"/>
    <property type="match status" value="1"/>
</dbReference>
<dbReference type="InterPro" id="IPR036412">
    <property type="entry name" value="HAD-like_sf"/>
</dbReference>
<dbReference type="InterPro" id="IPR044492">
    <property type="entry name" value="P_typ_ATPase_HD_dom"/>
</dbReference>
<keyword evidence="2 6" id="KW-0812">Transmembrane</keyword>
<dbReference type="SUPFAM" id="SSF81665">
    <property type="entry name" value="Calcium ATPase, transmembrane domain M"/>
    <property type="match status" value="1"/>
</dbReference>
<proteinExistence type="predicted"/>
<keyword evidence="9" id="KW-1185">Reference proteome</keyword>
<dbReference type="SUPFAM" id="SSF81660">
    <property type="entry name" value="Metal cation-transporting ATPase, ATP-binding domain N"/>
    <property type="match status" value="1"/>
</dbReference>
<reference evidence="8 9" key="1">
    <citation type="submission" date="2022-11" db="EMBL/GenBank/DDBJ databases">
        <authorList>
            <person name="Caiyu Z."/>
        </authorList>
    </citation>
    <scope>NUCLEOTIDE SEQUENCE [LARGE SCALE GENOMIC DNA]</scope>
    <source>
        <strain evidence="8 9">YR-4</strain>
    </source>
</reference>
<dbReference type="InterPro" id="IPR023298">
    <property type="entry name" value="ATPase_P-typ_TM_dom_sf"/>
</dbReference>
<feature type="transmembrane region" description="Helical" evidence="6">
    <location>
        <begin position="594"/>
        <end position="614"/>
    </location>
</feature>
<evidence type="ECO:0000256" key="4">
    <source>
        <dbReference type="ARBA" id="ARBA00022989"/>
    </source>
</evidence>
<feature type="transmembrane region" description="Helical" evidence="6">
    <location>
        <begin position="68"/>
        <end position="86"/>
    </location>
</feature>
<comment type="caution">
    <text evidence="8">The sequence shown here is derived from an EMBL/GenBank/DDBJ whole genome shotgun (WGS) entry which is preliminary data.</text>
</comment>
<feature type="transmembrane region" description="Helical" evidence="6">
    <location>
        <begin position="40"/>
        <end position="62"/>
    </location>
</feature>
<feature type="transmembrane region" description="Helical" evidence="6">
    <location>
        <begin position="690"/>
        <end position="710"/>
    </location>
</feature>
<dbReference type="Pfam" id="PF00702">
    <property type="entry name" value="Hydrolase"/>
    <property type="match status" value="1"/>
</dbReference>
<keyword evidence="3" id="KW-1278">Translocase</keyword>
<dbReference type="InterPro" id="IPR008250">
    <property type="entry name" value="ATPase_P-typ_transduc_dom_A_sf"/>
</dbReference>
<evidence type="ECO:0000313" key="9">
    <source>
        <dbReference type="Proteomes" id="UP001082703"/>
    </source>
</evidence>
<dbReference type="CDD" id="cd02609">
    <property type="entry name" value="P-type_ATPase"/>
    <property type="match status" value="1"/>
</dbReference>
<name>A0ABT4BT52_9FIRM</name>
<feature type="transmembrane region" description="Helical" evidence="6">
    <location>
        <begin position="214"/>
        <end position="231"/>
    </location>
</feature>
<dbReference type="InterPro" id="IPR023214">
    <property type="entry name" value="HAD_sf"/>
</dbReference>
<gene>
    <name evidence="8" type="ORF">OUY18_07350</name>
</gene>
<dbReference type="Pfam" id="PF00122">
    <property type="entry name" value="E1-E2_ATPase"/>
    <property type="match status" value="1"/>
</dbReference>
<dbReference type="PANTHER" id="PTHR42861">
    <property type="entry name" value="CALCIUM-TRANSPORTING ATPASE"/>
    <property type="match status" value="1"/>
</dbReference>
<dbReference type="PRINTS" id="PR00120">
    <property type="entry name" value="HATPASE"/>
</dbReference>
<evidence type="ECO:0000256" key="1">
    <source>
        <dbReference type="ARBA" id="ARBA00004141"/>
    </source>
</evidence>
<evidence type="ECO:0000259" key="7">
    <source>
        <dbReference type="Pfam" id="PF00122"/>
    </source>
</evidence>
<evidence type="ECO:0000256" key="2">
    <source>
        <dbReference type="ARBA" id="ARBA00022692"/>
    </source>
</evidence>
<feature type="transmembrane region" description="Helical" evidence="6">
    <location>
        <begin position="620"/>
        <end position="642"/>
    </location>
</feature>
<dbReference type="PROSITE" id="PS00154">
    <property type="entry name" value="ATPASE_E1_E2"/>
    <property type="match status" value="1"/>
</dbReference>
<dbReference type="InterPro" id="IPR018303">
    <property type="entry name" value="ATPase_P-typ_P_site"/>
</dbReference>
<dbReference type="Proteomes" id="UP001082703">
    <property type="component" value="Unassembled WGS sequence"/>
</dbReference>
<feature type="transmembrane region" description="Helical" evidence="6">
    <location>
        <begin position="744"/>
        <end position="766"/>
    </location>
</feature>
<dbReference type="SFLD" id="SFLDG00002">
    <property type="entry name" value="C1.7:_P-type_atpase_like"/>
    <property type="match status" value="1"/>
</dbReference>
<feature type="transmembrane region" description="Helical" evidence="6">
    <location>
        <begin position="662"/>
        <end position="684"/>
    </location>
</feature>
<dbReference type="InterPro" id="IPR059000">
    <property type="entry name" value="ATPase_P-type_domA"/>
</dbReference>
<feature type="transmembrane region" description="Helical" evidence="6">
    <location>
        <begin position="251"/>
        <end position="273"/>
    </location>
</feature>
<dbReference type="Gene3D" id="2.70.150.10">
    <property type="entry name" value="Calcium-transporting ATPase, cytoplasmic transduction domain A"/>
    <property type="match status" value="1"/>
</dbReference>
<dbReference type="EMBL" id="JAPOHA010000006">
    <property type="protein sequence ID" value="MCY1714065.1"/>
    <property type="molecule type" value="Genomic_DNA"/>
</dbReference>
<keyword evidence="4 6" id="KW-1133">Transmembrane helix</keyword>
<dbReference type="InterPro" id="IPR001757">
    <property type="entry name" value="P_typ_ATPase"/>
</dbReference>
<dbReference type="RefSeq" id="WP_268058112.1">
    <property type="nucleotide sequence ID" value="NZ_JAPOHA010000006.1"/>
</dbReference>
<dbReference type="PRINTS" id="PR00119">
    <property type="entry name" value="CATATPASE"/>
</dbReference>
<evidence type="ECO:0000313" key="8">
    <source>
        <dbReference type="EMBL" id="MCY1714065.1"/>
    </source>
</evidence>
<evidence type="ECO:0000256" key="5">
    <source>
        <dbReference type="ARBA" id="ARBA00023136"/>
    </source>
</evidence>
<organism evidence="8 9">
    <name type="scientific">Caproiciproducens galactitolivorans</name>
    <dbReference type="NCBI Taxonomy" id="642589"/>
    <lineage>
        <taxon>Bacteria</taxon>
        <taxon>Bacillati</taxon>
        <taxon>Bacillota</taxon>
        <taxon>Clostridia</taxon>
        <taxon>Eubacteriales</taxon>
        <taxon>Acutalibacteraceae</taxon>
        <taxon>Caproiciproducens</taxon>
    </lineage>
</organism>
<comment type="subcellular location">
    <subcellularLocation>
        <location evidence="1">Membrane</location>
        <topology evidence="1">Multi-pass membrane protein</topology>
    </subcellularLocation>
</comment>
<sequence length="778" mass="84430">MILDEICSKGLTQEQVESRRQRGLVNGTDEIKTKSIGQIVLGNVVTPFNILNVILASLIVMVGSYKNLLFMGVIICNALIGTIQEVRAKKTIDRLKLIAAPKAGVMRDGIKKELPVGDLVLDDILILTSGNQICADCVIVDGECEVNESLITGEQDAILKKENDHLLSGSFIASGSCCAKVEHIGSENYASKITKSAKYLKKPNSEIMNWVNKIIKYIGFSIIPIGILLFYKQYFFSGHPFQRAVVGTVAALIGMIPEGLVLLTSVVLAVSVIRLAHHKALVQELYSIETLARVDTLCLDKTGTITEGSMQVDAILPLCDITKEDTEDAIAALITAVNDENPTANAIKGLGLTPPSWDCTRAVAFSSARKWSGASFRDGGTYLLGAGEFILKDEFCKISSLVEEHSAMGQRVLLLAHSPNALEGNELPSDITPLALLLLSDKIRKNANRTLSFFADQGVDIKVISGDNAVTVANIAKKAGLKNADNVIDASLLLNNENLKAAAEKYTVFGRVTPQQKLDLVKALKEQGHTVAMTGDGVNDVLALKESDCSIAMASGSDASKTVSQVVLLDSDFASMPRIVNEGRRSINNLQRSASLFMVKAIFSAIIAVLFIFVSCGYPFQPIQFTLINAVSIGIPSFILALEQNRERIQGRFMVNVMKKSLPGALTMSTNILFLVLIACSLQFSPEQISTLAVILTGYTGLHTLFKVCIPFNVKHAVLFWLMAGIFIVAILFFKPFFGLVNLTLPMVLILVPLLLAATSLMSLYYHMIEKVIMKKAK</sequence>